<dbReference type="InterPro" id="IPR009057">
    <property type="entry name" value="Homeodomain-like_sf"/>
</dbReference>
<dbReference type="EMBL" id="FPBT01000046">
    <property type="protein sequence ID" value="SFU72183.1"/>
    <property type="molecule type" value="Genomic_DNA"/>
</dbReference>
<dbReference type="AlphaFoldDB" id="A0A1I7IGW0"/>
<dbReference type="Pfam" id="PF00440">
    <property type="entry name" value="TetR_N"/>
    <property type="match status" value="1"/>
</dbReference>
<dbReference type="PROSITE" id="PS50977">
    <property type="entry name" value="HTH_TETR_2"/>
    <property type="match status" value="1"/>
</dbReference>
<evidence type="ECO:0000313" key="5">
    <source>
        <dbReference type="Proteomes" id="UP000198817"/>
    </source>
</evidence>
<feature type="domain" description="HTH tetR-type" evidence="3">
    <location>
        <begin position="6"/>
        <end position="66"/>
    </location>
</feature>
<dbReference type="PANTHER" id="PTHR43479">
    <property type="entry name" value="ACREF/ENVCD OPERON REPRESSOR-RELATED"/>
    <property type="match status" value="1"/>
</dbReference>
<name>A0A1I7IGW0_9FIRM</name>
<sequence length="198" mass="23269">MGRKKQTKKEKIINAAWRLFKVNGYDNTTVEDIISASKTSKGTFYHYFKGKSALLNTLSMVFDNGYEEYYETVTPDMTMSDILLGSNEYLFRLIDDEVDPELLAYLYSSQIVTDDYRCLQDANRFYFRFVRETLEKGLKSGEFSIQEGTTIEDMLHIYTMYERALLYDWVLYKQGYDLVSYSQRMLRPIVAGFRDGIF</sequence>
<protein>
    <submittedName>
        <fullName evidence="4">Transcriptional regulator, TetR family</fullName>
    </submittedName>
</protein>
<evidence type="ECO:0000313" key="4">
    <source>
        <dbReference type="EMBL" id="SFU72183.1"/>
    </source>
</evidence>
<dbReference type="RefSeq" id="WP_090472255.1">
    <property type="nucleotide sequence ID" value="NZ_CACVNK010000048.1"/>
</dbReference>
<dbReference type="OrthoDB" id="9785164at2"/>
<keyword evidence="1 2" id="KW-0238">DNA-binding</keyword>
<feature type="DNA-binding region" description="H-T-H motif" evidence="2">
    <location>
        <begin position="29"/>
        <end position="48"/>
    </location>
</feature>
<evidence type="ECO:0000256" key="2">
    <source>
        <dbReference type="PROSITE-ProRule" id="PRU00335"/>
    </source>
</evidence>
<dbReference type="InterPro" id="IPR050624">
    <property type="entry name" value="HTH-type_Tx_Regulator"/>
</dbReference>
<evidence type="ECO:0000256" key="1">
    <source>
        <dbReference type="ARBA" id="ARBA00023125"/>
    </source>
</evidence>
<gene>
    <name evidence="4" type="ORF">SAMN05216508_1465</name>
</gene>
<dbReference type="PRINTS" id="PR00455">
    <property type="entry name" value="HTHTETR"/>
</dbReference>
<dbReference type="Gene3D" id="1.10.357.10">
    <property type="entry name" value="Tetracycline Repressor, domain 2"/>
    <property type="match status" value="1"/>
</dbReference>
<proteinExistence type="predicted"/>
<reference evidence="4 5" key="1">
    <citation type="submission" date="2016-10" db="EMBL/GenBank/DDBJ databases">
        <authorList>
            <person name="de Groot N.N."/>
        </authorList>
    </citation>
    <scope>NUCLEOTIDE SEQUENCE [LARGE SCALE GENOMIC DNA]</scope>
    <source>
        <strain evidence="4 5">KHGC13</strain>
    </source>
</reference>
<dbReference type="PANTHER" id="PTHR43479:SF11">
    <property type="entry name" value="ACREF_ENVCD OPERON REPRESSOR-RELATED"/>
    <property type="match status" value="1"/>
</dbReference>
<organism evidence="4 5">
    <name type="scientific">Eubacterium pyruvativorans</name>
    <dbReference type="NCBI Taxonomy" id="155865"/>
    <lineage>
        <taxon>Bacteria</taxon>
        <taxon>Bacillati</taxon>
        <taxon>Bacillota</taxon>
        <taxon>Clostridia</taxon>
        <taxon>Eubacteriales</taxon>
        <taxon>Eubacteriaceae</taxon>
        <taxon>Eubacterium</taxon>
    </lineage>
</organism>
<dbReference type="Proteomes" id="UP000198817">
    <property type="component" value="Unassembled WGS sequence"/>
</dbReference>
<dbReference type="InterPro" id="IPR001647">
    <property type="entry name" value="HTH_TetR"/>
</dbReference>
<evidence type="ECO:0000259" key="3">
    <source>
        <dbReference type="PROSITE" id="PS50977"/>
    </source>
</evidence>
<dbReference type="GO" id="GO:0003677">
    <property type="term" value="F:DNA binding"/>
    <property type="evidence" value="ECO:0007669"/>
    <property type="project" value="UniProtKB-UniRule"/>
</dbReference>
<accession>A0A1I7IGW0</accession>
<dbReference type="SUPFAM" id="SSF46689">
    <property type="entry name" value="Homeodomain-like"/>
    <property type="match status" value="1"/>
</dbReference>
<keyword evidence="5" id="KW-1185">Reference proteome</keyword>